<dbReference type="Gene3D" id="3.40.50.970">
    <property type="match status" value="2"/>
</dbReference>
<evidence type="ECO:0000256" key="3">
    <source>
        <dbReference type="ARBA" id="ARBA00001964"/>
    </source>
</evidence>
<evidence type="ECO:0000256" key="2">
    <source>
        <dbReference type="ARBA" id="ARBA00001946"/>
    </source>
</evidence>
<evidence type="ECO:0000256" key="1">
    <source>
        <dbReference type="ARBA" id="ARBA00001936"/>
    </source>
</evidence>
<dbReference type="InterPro" id="IPR005474">
    <property type="entry name" value="Transketolase_N"/>
</dbReference>
<comment type="cofactor">
    <cofactor evidence="3">
        <name>thiamine diphosphate</name>
        <dbReference type="ChEBI" id="CHEBI:58937"/>
    </cofactor>
</comment>
<reference evidence="6" key="1">
    <citation type="submission" date="2019-08" db="EMBL/GenBank/DDBJ databases">
        <authorList>
            <person name="Kucharzyk K."/>
            <person name="Murdoch R.W."/>
            <person name="Higgins S."/>
            <person name="Loffler F."/>
        </authorList>
    </citation>
    <scope>NUCLEOTIDE SEQUENCE</scope>
</reference>
<dbReference type="InterPro" id="IPR033248">
    <property type="entry name" value="Transketolase_C"/>
</dbReference>
<evidence type="ECO:0000256" key="4">
    <source>
        <dbReference type="ARBA" id="ARBA00007131"/>
    </source>
</evidence>
<dbReference type="SUPFAM" id="SSF52922">
    <property type="entry name" value="TK C-terminal domain-like"/>
    <property type="match status" value="1"/>
</dbReference>
<keyword evidence="6" id="KW-0808">Transferase</keyword>
<feature type="domain" description="Transketolase-like pyrimidine-binding" evidence="5">
    <location>
        <begin position="358"/>
        <end position="539"/>
    </location>
</feature>
<dbReference type="GO" id="GO:0008661">
    <property type="term" value="F:1-deoxy-D-xylulose-5-phosphate synthase activity"/>
    <property type="evidence" value="ECO:0007669"/>
    <property type="project" value="UniProtKB-EC"/>
</dbReference>
<name>A0A644TL55_9ZZZZ</name>
<dbReference type="InterPro" id="IPR051157">
    <property type="entry name" value="PDH/Transketolase"/>
</dbReference>
<dbReference type="InterPro" id="IPR005475">
    <property type="entry name" value="Transketolase-like_Pyr-bd"/>
</dbReference>
<evidence type="ECO:0000259" key="5">
    <source>
        <dbReference type="SMART" id="SM00861"/>
    </source>
</evidence>
<evidence type="ECO:0000313" key="6">
    <source>
        <dbReference type="EMBL" id="MPL67624.1"/>
    </source>
</evidence>
<proteinExistence type="inferred from homology"/>
<accession>A0A644TL55</accession>
<dbReference type="PANTHER" id="PTHR43825:SF1">
    <property type="entry name" value="TRANSKETOLASE-LIKE PYRIMIDINE-BINDING DOMAIN-CONTAINING PROTEIN"/>
    <property type="match status" value="1"/>
</dbReference>
<dbReference type="SUPFAM" id="SSF52518">
    <property type="entry name" value="Thiamin diphosphate-binding fold (THDP-binding)"/>
    <property type="match status" value="2"/>
</dbReference>
<sequence>MNPKGMNPSILEMLLRIKEIDIRLSIIEQGATAVDHGVHIGGAYSSVIPLTALFYGGILRYDPSDLTKIGQDFFILSKGHAIASLAAIFADLGIISEKTLINSRSHESILNGHPGPVLPGIHISTGPLGHGICVAAGLANAGKESPRFDVYCMVGDGELQEGMPWEAVMYAGAHKLDNLCILVDRNYGQLDIVDSLLLQFPDLRKSFDSFGWRVLELNAPDFPAILKSFETFKNDRFSGRPTAILFNGTKGFGGLGSFTKSHKISFSEEQLRIESRGLLARREARLRELEKFYESQDCSFTELKIVSEMLGFIPEENGKTIVLRKAPKARRWSRPNKRDKRIEYEPGKLPALTVGESYSASAVITQCMKVFAEDRNIVSIDADLSSTSGLFDGVAAVDMSRALNIGIAESNMMNFGEAYALLGKNVWVSTFCPFFDWRVLRRIAIGYQERAEAISDSNAWLSDGHNLDITFLATAANIDTVTNGATHMGNDDLLSFSKIAHLKIIDVSCPGQLVAIMKWIMEGNRGLVYLRIPRAPINVIYDPGYTFEFGKACRLTGGMDAPISIVSSGRGVHEALAAARLLNGKGIAVAVYDMASIDKDLLADLCARQGLVVIAEQNNGYIFENARKSCYEIGNRRNATIIPLNLLDSEGNYRFIHSATYKELIENYNIDAVSIANKIYRLYPGLGMDETYQRAESPPSTGN</sequence>
<dbReference type="Gene3D" id="3.40.50.920">
    <property type="match status" value="1"/>
</dbReference>
<dbReference type="EMBL" id="VSSQ01000038">
    <property type="protein sequence ID" value="MPL67624.1"/>
    <property type="molecule type" value="Genomic_DNA"/>
</dbReference>
<comment type="cofactor">
    <cofactor evidence="1">
        <name>Mn(2+)</name>
        <dbReference type="ChEBI" id="CHEBI:29035"/>
    </cofactor>
</comment>
<comment type="similarity">
    <text evidence="4">Belongs to the transketolase family.</text>
</comment>
<dbReference type="Pfam" id="PF00456">
    <property type="entry name" value="Transketolase_N"/>
    <property type="match status" value="1"/>
</dbReference>
<dbReference type="InterPro" id="IPR009014">
    <property type="entry name" value="Transketo_C/PFOR_II"/>
</dbReference>
<dbReference type="Pfam" id="PF02779">
    <property type="entry name" value="Transket_pyr"/>
    <property type="match status" value="1"/>
</dbReference>
<dbReference type="InterPro" id="IPR029061">
    <property type="entry name" value="THDP-binding"/>
</dbReference>
<dbReference type="AlphaFoldDB" id="A0A644TL55"/>
<dbReference type="Pfam" id="PF02780">
    <property type="entry name" value="Transketolase_C"/>
    <property type="match status" value="1"/>
</dbReference>
<comment type="cofactor">
    <cofactor evidence="2">
        <name>Mg(2+)</name>
        <dbReference type="ChEBI" id="CHEBI:18420"/>
    </cofactor>
</comment>
<organism evidence="6">
    <name type="scientific">bioreactor metagenome</name>
    <dbReference type="NCBI Taxonomy" id="1076179"/>
    <lineage>
        <taxon>unclassified sequences</taxon>
        <taxon>metagenomes</taxon>
        <taxon>ecological metagenomes</taxon>
    </lineage>
</organism>
<dbReference type="EC" id="2.2.1.7" evidence="6"/>
<dbReference type="SMART" id="SM00861">
    <property type="entry name" value="Transket_pyr"/>
    <property type="match status" value="1"/>
</dbReference>
<gene>
    <name evidence="6" type="primary">dxs_13</name>
    <name evidence="6" type="ORF">SDC9_13322</name>
</gene>
<dbReference type="GO" id="GO:0005737">
    <property type="term" value="C:cytoplasm"/>
    <property type="evidence" value="ECO:0007669"/>
    <property type="project" value="UniProtKB-ARBA"/>
</dbReference>
<comment type="caution">
    <text evidence="6">The sequence shown here is derived from an EMBL/GenBank/DDBJ whole genome shotgun (WGS) entry which is preliminary data.</text>
</comment>
<protein>
    <submittedName>
        <fullName evidence="6">1-deoxy-D-xylulose-5-phosphate synthase</fullName>
        <ecNumber evidence="6">2.2.1.7</ecNumber>
    </submittedName>
</protein>
<dbReference type="PANTHER" id="PTHR43825">
    <property type="entry name" value="PYRUVATE DEHYDROGENASE E1 COMPONENT"/>
    <property type="match status" value="1"/>
</dbReference>